<evidence type="ECO:0000313" key="1">
    <source>
        <dbReference type="EMBL" id="CAK5090102.1"/>
    </source>
</evidence>
<organism evidence="1 2">
    <name type="scientific">Meloidogyne enterolobii</name>
    <name type="common">Root-knot nematode worm</name>
    <name type="synonym">Meloidogyne mayaguensis</name>
    <dbReference type="NCBI Taxonomy" id="390850"/>
    <lineage>
        <taxon>Eukaryota</taxon>
        <taxon>Metazoa</taxon>
        <taxon>Ecdysozoa</taxon>
        <taxon>Nematoda</taxon>
        <taxon>Chromadorea</taxon>
        <taxon>Rhabditida</taxon>
        <taxon>Tylenchina</taxon>
        <taxon>Tylenchomorpha</taxon>
        <taxon>Tylenchoidea</taxon>
        <taxon>Meloidogynidae</taxon>
        <taxon>Meloidogyninae</taxon>
        <taxon>Meloidogyne</taxon>
    </lineage>
</organism>
<reference evidence="1" key="1">
    <citation type="submission" date="2023-11" db="EMBL/GenBank/DDBJ databases">
        <authorList>
            <person name="Poullet M."/>
        </authorList>
    </citation>
    <scope>NUCLEOTIDE SEQUENCE</scope>
    <source>
        <strain evidence="1">E1834</strain>
    </source>
</reference>
<comment type="caution">
    <text evidence="1">The sequence shown here is derived from an EMBL/GenBank/DDBJ whole genome shotgun (WGS) entry which is preliminary data.</text>
</comment>
<gene>
    <name evidence="1" type="ORF">MENTE1834_LOCUS37870</name>
</gene>
<dbReference type="Proteomes" id="UP001497535">
    <property type="component" value="Unassembled WGS sequence"/>
</dbReference>
<accession>A0ACB1AEZ7</accession>
<proteinExistence type="predicted"/>
<evidence type="ECO:0000313" key="2">
    <source>
        <dbReference type="Proteomes" id="UP001497535"/>
    </source>
</evidence>
<protein>
    <submittedName>
        <fullName evidence="1">Uncharacterized protein</fullName>
    </submittedName>
</protein>
<sequence>MSSNFLLNSLSCLYFSSETTVSVLFFLNSSSLISFNSSLSILISSINSTIPIGVSALICIVFSVSNIFT</sequence>
<dbReference type="EMBL" id="CAVMJV010000080">
    <property type="protein sequence ID" value="CAK5090102.1"/>
    <property type="molecule type" value="Genomic_DNA"/>
</dbReference>
<keyword evidence="2" id="KW-1185">Reference proteome</keyword>
<name>A0ACB1AEZ7_MELEN</name>